<feature type="domain" description="DDH" evidence="7">
    <location>
        <begin position="85"/>
        <end position="229"/>
    </location>
</feature>
<dbReference type="InterPro" id="IPR003156">
    <property type="entry name" value="DHHA1_dom"/>
</dbReference>
<dbReference type="Gene3D" id="3.90.1640.30">
    <property type="match status" value="1"/>
</dbReference>
<dbReference type="InterPro" id="IPR038763">
    <property type="entry name" value="DHH_sf"/>
</dbReference>
<dbReference type="EMBL" id="JBHUHO010000030">
    <property type="protein sequence ID" value="MFD2116443.1"/>
    <property type="molecule type" value="Genomic_DNA"/>
</dbReference>
<name>A0ABW4YLS5_9BACL</name>
<comment type="caution">
    <text evidence="10">The sequence shown here is derived from an EMBL/GenBank/DDBJ whole genome shotgun (WGS) entry which is preliminary data.</text>
</comment>
<keyword evidence="3" id="KW-0540">Nuclease</keyword>
<dbReference type="Proteomes" id="UP001597362">
    <property type="component" value="Unassembled WGS sequence"/>
</dbReference>
<dbReference type="PANTHER" id="PTHR30255">
    <property type="entry name" value="SINGLE-STRANDED-DNA-SPECIFIC EXONUCLEASE RECJ"/>
    <property type="match status" value="1"/>
</dbReference>
<evidence type="ECO:0000256" key="5">
    <source>
        <dbReference type="ARBA" id="ARBA00022839"/>
    </source>
</evidence>
<dbReference type="Pfam" id="PF17768">
    <property type="entry name" value="RecJ_OB"/>
    <property type="match status" value="1"/>
</dbReference>
<dbReference type="InterPro" id="IPR004610">
    <property type="entry name" value="RecJ"/>
</dbReference>
<evidence type="ECO:0000313" key="11">
    <source>
        <dbReference type="Proteomes" id="UP001597362"/>
    </source>
</evidence>
<organism evidence="10 11">
    <name type="scientific">Paenibacillus yanchengensis</name>
    <dbReference type="NCBI Taxonomy" id="2035833"/>
    <lineage>
        <taxon>Bacteria</taxon>
        <taxon>Bacillati</taxon>
        <taxon>Bacillota</taxon>
        <taxon>Bacilli</taxon>
        <taxon>Bacillales</taxon>
        <taxon>Paenibacillaceae</taxon>
        <taxon>Paenibacillus</taxon>
    </lineage>
</organism>
<evidence type="ECO:0000259" key="8">
    <source>
        <dbReference type="Pfam" id="PF02272"/>
    </source>
</evidence>
<dbReference type="NCBIfam" id="TIGR00644">
    <property type="entry name" value="recJ"/>
    <property type="match status" value="1"/>
</dbReference>
<evidence type="ECO:0000259" key="7">
    <source>
        <dbReference type="Pfam" id="PF01368"/>
    </source>
</evidence>
<dbReference type="RefSeq" id="WP_377772610.1">
    <property type="nucleotide sequence ID" value="NZ_JBHUHO010000030.1"/>
</dbReference>
<evidence type="ECO:0000256" key="2">
    <source>
        <dbReference type="ARBA" id="ARBA00019841"/>
    </source>
</evidence>
<dbReference type="GO" id="GO:0004527">
    <property type="term" value="F:exonuclease activity"/>
    <property type="evidence" value="ECO:0007669"/>
    <property type="project" value="UniProtKB-KW"/>
</dbReference>
<reference evidence="11" key="1">
    <citation type="journal article" date="2019" name="Int. J. Syst. Evol. Microbiol.">
        <title>The Global Catalogue of Microorganisms (GCM) 10K type strain sequencing project: providing services to taxonomists for standard genome sequencing and annotation.</title>
        <authorList>
            <consortium name="The Broad Institute Genomics Platform"/>
            <consortium name="The Broad Institute Genome Sequencing Center for Infectious Disease"/>
            <person name="Wu L."/>
            <person name="Ma J."/>
        </authorList>
    </citation>
    <scope>NUCLEOTIDE SEQUENCE [LARGE SCALE GENOMIC DNA]</scope>
    <source>
        <strain evidence="11">GH52</strain>
    </source>
</reference>
<keyword evidence="4" id="KW-0378">Hydrolase</keyword>
<keyword evidence="5 10" id="KW-0269">Exonuclease</keyword>
<accession>A0ABW4YLS5</accession>
<sequence length="660" mass="73309">MIEQKTRWNLAAWSTEQEQKATILAQQLQLSLVITRLLVKRGYDTVAAATPFLYGNMQQLHDPFLLIDMDKAVARIKEALLKREKIIIYGDYDADGVTSTALLVRLFRQLEADVDYYIPHREREGYGLHKQALDQIVASGASLVITVDTGISAVDEVAYANEIGLDIVVTDHHEPPEEIPAAYAVINPKRSDCTYPFKGLAGVGVAFKLCSAVLGYPPKDWTDLVGIGTIADLMPLDGENRILVKAGLQQMQAAPVAGVIALGAVSGYETSTLNSTNIAFGFAPRINAAGRLDDATIAVKLLTTTIQEDADLLANQLNSLNKERQAIVEQIVNEAEQQLESKQHQALPVILLAAEGWNVGVIGIVASKLLERYYKPVVIFSIDPISGTCKGSARSIDGFDLYAALKQCEHLLDQYGGHQAAAGMSIHKSRLHELEEQLAQLATEWVPTEKWSPEMIIDMTCAIKDATIETIEQLTLLEPFGQSNPVPKLMFTDVLLKESRAIGKESKHLKLQLTSNQEKLDAIGFNMGSYANSLFSGVALQVVGDLSINEWNGRRNVQLQLYDLATQTLDAFPTREQFVELYQFVRKEKRVLEERLYDLPSRDSVRMTREMIRLIIDVFVDLQFVERRSGYIVAASAPQKRELTSSSVYQQAEQRFASKR</sequence>
<evidence type="ECO:0000256" key="6">
    <source>
        <dbReference type="SAM" id="Coils"/>
    </source>
</evidence>
<comment type="similarity">
    <text evidence="1">Belongs to the RecJ family.</text>
</comment>
<evidence type="ECO:0000256" key="1">
    <source>
        <dbReference type="ARBA" id="ARBA00005915"/>
    </source>
</evidence>
<dbReference type="InterPro" id="IPR051673">
    <property type="entry name" value="SSDNA_exonuclease_RecJ"/>
</dbReference>
<dbReference type="InterPro" id="IPR001667">
    <property type="entry name" value="DDH_dom"/>
</dbReference>
<evidence type="ECO:0000313" key="10">
    <source>
        <dbReference type="EMBL" id="MFD2116443.1"/>
    </source>
</evidence>
<dbReference type="Pfam" id="PF02272">
    <property type="entry name" value="DHHA1"/>
    <property type="match status" value="1"/>
</dbReference>
<dbReference type="InterPro" id="IPR041122">
    <property type="entry name" value="RecJ_OB"/>
</dbReference>
<evidence type="ECO:0000256" key="3">
    <source>
        <dbReference type="ARBA" id="ARBA00022722"/>
    </source>
</evidence>
<feature type="coiled-coil region" evidence="6">
    <location>
        <begin position="310"/>
        <end position="345"/>
    </location>
</feature>
<keyword evidence="11" id="KW-1185">Reference proteome</keyword>
<dbReference type="PANTHER" id="PTHR30255:SF2">
    <property type="entry name" value="SINGLE-STRANDED-DNA-SPECIFIC EXONUCLEASE RECJ"/>
    <property type="match status" value="1"/>
</dbReference>
<gene>
    <name evidence="10" type="primary">recJ</name>
    <name evidence="10" type="ORF">ACFSJH_11990</name>
</gene>
<proteinExistence type="inferred from homology"/>
<evidence type="ECO:0000256" key="4">
    <source>
        <dbReference type="ARBA" id="ARBA00022801"/>
    </source>
</evidence>
<keyword evidence="6" id="KW-0175">Coiled coil</keyword>
<dbReference type="Pfam" id="PF01368">
    <property type="entry name" value="DHH"/>
    <property type="match status" value="1"/>
</dbReference>
<feature type="domain" description="RecJ OB" evidence="9">
    <location>
        <begin position="457"/>
        <end position="563"/>
    </location>
</feature>
<feature type="domain" description="DHHA1" evidence="8">
    <location>
        <begin position="349"/>
        <end position="441"/>
    </location>
</feature>
<dbReference type="SUPFAM" id="SSF64182">
    <property type="entry name" value="DHH phosphoesterases"/>
    <property type="match status" value="1"/>
</dbReference>
<dbReference type="Gene3D" id="3.10.310.30">
    <property type="match status" value="1"/>
</dbReference>
<evidence type="ECO:0000259" key="9">
    <source>
        <dbReference type="Pfam" id="PF17768"/>
    </source>
</evidence>
<protein>
    <recommendedName>
        <fullName evidence="2">Single-stranded-DNA-specific exonuclease RecJ</fullName>
    </recommendedName>
</protein>